<dbReference type="EMBL" id="UZAJ01016216">
    <property type="protein sequence ID" value="VDO75600.1"/>
    <property type="molecule type" value="Genomic_DNA"/>
</dbReference>
<protein>
    <submittedName>
        <fullName evidence="3">Neur_chan_LBD domain-containing protein</fullName>
    </submittedName>
</protein>
<dbReference type="AlphaFoldDB" id="A0A183HV06"/>
<dbReference type="WBParaSite" id="OFLC_0001131801-mRNA-1">
    <property type="protein sequence ID" value="OFLC_0001131801-mRNA-1"/>
    <property type="gene ID" value="OFLC_0001131801"/>
</dbReference>
<keyword evidence="2" id="KW-1185">Reference proteome</keyword>
<gene>
    <name evidence="1" type="ORF">OFLC_LOCUS11319</name>
</gene>
<name>A0A183HV06_9BILA</name>
<evidence type="ECO:0000313" key="2">
    <source>
        <dbReference type="Proteomes" id="UP000267606"/>
    </source>
</evidence>
<dbReference type="STRING" id="387005.A0A183HV06"/>
<reference evidence="1 2" key="2">
    <citation type="submission" date="2018-11" db="EMBL/GenBank/DDBJ databases">
        <authorList>
            <consortium name="Pathogen Informatics"/>
        </authorList>
    </citation>
    <scope>NUCLEOTIDE SEQUENCE [LARGE SCALE GENOMIC DNA]</scope>
</reference>
<reference evidence="3" key="1">
    <citation type="submission" date="2016-06" db="UniProtKB">
        <authorList>
            <consortium name="WormBaseParasite"/>
        </authorList>
    </citation>
    <scope>IDENTIFICATION</scope>
</reference>
<dbReference type="Proteomes" id="UP000267606">
    <property type="component" value="Unassembled WGS sequence"/>
</dbReference>
<evidence type="ECO:0000313" key="1">
    <source>
        <dbReference type="EMBL" id="VDO75600.1"/>
    </source>
</evidence>
<organism evidence="3">
    <name type="scientific">Onchocerca flexuosa</name>
    <dbReference type="NCBI Taxonomy" id="387005"/>
    <lineage>
        <taxon>Eukaryota</taxon>
        <taxon>Metazoa</taxon>
        <taxon>Ecdysozoa</taxon>
        <taxon>Nematoda</taxon>
        <taxon>Chromadorea</taxon>
        <taxon>Rhabditida</taxon>
        <taxon>Spirurina</taxon>
        <taxon>Spiruromorpha</taxon>
        <taxon>Filarioidea</taxon>
        <taxon>Onchocercidae</taxon>
        <taxon>Onchocerca</taxon>
    </lineage>
</organism>
<evidence type="ECO:0000313" key="3">
    <source>
        <dbReference type="WBParaSite" id="OFLC_0001131801-mRNA-1"/>
    </source>
</evidence>
<accession>A0A183HV06</accession>
<proteinExistence type="predicted"/>
<sequence>MDDPRPVLYLWVAYCKGKQKSPHVMLFVINFPNDEGNLANEWTFIDLMIINYLTWYPENCTEWLSFRTIVSSPSREHTTRNSISER</sequence>